<proteinExistence type="predicted"/>
<reference evidence="2 3" key="1">
    <citation type="submission" date="2020-08" db="EMBL/GenBank/DDBJ databases">
        <title>Genomic Encyclopedia of Type Strains, Phase IV (KMG-V): Genome sequencing to study the core and pangenomes of soil and plant-associated prokaryotes.</title>
        <authorList>
            <person name="Whitman W."/>
        </authorList>
    </citation>
    <scope>NUCLEOTIDE SEQUENCE [LARGE SCALE GENOMIC DNA]</scope>
    <source>
        <strain evidence="2 3">X5P3</strain>
    </source>
</reference>
<feature type="compositionally biased region" description="Low complexity" evidence="1">
    <location>
        <begin position="147"/>
        <end position="158"/>
    </location>
</feature>
<name>A0A7W8E8Y2_9BACT</name>
<feature type="region of interest" description="Disordered" evidence="1">
    <location>
        <begin position="1"/>
        <end position="54"/>
    </location>
</feature>
<dbReference type="AlphaFoldDB" id="A0A7W8E8Y2"/>
<dbReference type="Proteomes" id="UP000584867">
    <property type="component" value="Unassembled WGS sequence"/>
</dbReference>
<dbReference type="EMBL" id="JACHIO010000008">
    <property type="protein sequence ID" value="MBB5063918.1"/>
    <property type="molecule type" value="Genomic_DNA"/>
</dbReference>
<protein>
    <submittedName>
        <fullName evidence="2">Uncharacterized protein</fullName>
    </submittedName>
</protein>
<evidence type="ECO:0000313" key="3">
    <source>
        <dbReference type="Proteomes" id="UP000584867"/>
    </source>
</evidence>
<gene>
    <name evidence="2" type="ORF">HDF15_002266</name>
</gene>
<feature type="compositionally biased region" description="Low complexity" evidence="1">
    <location>
        <begin position="44"/>
        <end position="53"/>
    </location>
</feature>
<evidence type="ECO:0000256" key="1">
    <source>
        <dbReference type="SAM" id="MobiDB-lite"/>
    </source>
</evidence>
<feature type="compositionally biased region" description="Basic and acidic residues" evidence="1">
    <location>
        <begin position="91"/>
        <end position="108"/>
    </location>
</feature>
<comment type="caution">
    <text evidence="2">The sequence shown here is derived from an EMBL/GenBank/DDBJ whole genome shotgun (WGS) entry which is preliminary data.</text>
</comment>
<feature type="region of interest" description="Disordered" evidence="1">
    <location>
        <begin position="87"/>
        <end position="165"/>
    </location>
</feature>
<organism evidence="2 3">
    <name type="scientific">Granulicella mallensis</name>
    <dbReference type="NCBI Taxonomy" id="940614"/>
    <lineage>
        <taxon>Bacteria</taxon>
        <taxon>Pseudomonadati</taxon>
        <taxon>Acidobacteriota</taxon>
        <taxon>Terriglobia</taxon>
        <taxon>Terriglobales</taxon>
        <taxon>Acidobacteriaceae</taxon>
        <taxon>Granulicella</taxon>
    </lineage>
</organism>
<feature type="compositionally biased region" description="Polar residues" evidence="1">
    <location>
        <begin position="1"/>
        <end position="12"/>
    </location>
</feature>
<feature type="compositionally biased region" description="Basic and acidic residues" evidence="1">
    <location>
        <begin position="133"/>
        <end position="142"/>
    </location>
</feature>
<dbReference type="RefSeq" id="WP_221314373.1">
    <property type="nucleotide sequence ID" value="NZ_JACHIO010000008.1"/>
</dbReference>
<accession>A0A7W8E8Y2</accession>
<sequence>MSSIRSSGNVQNAGVLRRSTPASAKCALAGDPGMAQDDDEKQTTAKQQATATTSVAYGQTLGKAFQAARKTASASYEQVCREDLDMATSAETKEQLGGKTMQGDHGDAKAQPSGPRGDNPATAGQGETQVKSKTSENAEEKINPSAPGETGTTPGTNGKAIAAKE</sequence>
<evidence type="ECO:0000313" key="2">
    <source>
        <dbReference type="EMBL" id="MBB5063918.1"/>
    </source>
</evidence>